<reference evidence="1" key="1">
    <citation type="submission" date="2014-11" db="EMBL/GenBank/DDBJ databases">
        <authorList>
            <person name="Amaro Gonzalez C."/>
        </authorList>
    </citation>
    <scope>NUCLEOTIDE SEQUENCE</scope>
</reference>
<dbReference type="EMBL" id="GBXM01022621">
    <property type="protein sequence ID" value="JAH85956.1"/>
    <property type="molecule type" value="Transcribed_RNA"/>
</dbReference>
<sequence>MFPPRIKAGPELLKGICRQCNKDVTELYILVYMCCPSI</sequence>
<evidence type="ECO:0000313" key="1">
    <source>
        <dbReference type="EMBL" id="JAH85956.1"/>
    </source>
</evidence>
<name>A0A0E9W6M3_ANGAN</name>
<protein>
    <submittedName>
        <fullName evidence="1">Uncharacterized protein</fullName>
    </submittedName>
</protein>
<dbReference type="AlphaFoldDB" id="A0A0E9W6M3"/>
<organism evidence="1">
    <name type="scientific">Anguilla anguilla</name>
    <name type="common">European freshwater eel</name>
    <name type="synonym">Muraena anguilla</name>
    <dbReference type="NCBI Taxonomy" id="7936"/>
    <lineage>
        <taxon>Eukaryota</taxon>
        <taxon>Metazoa</taxon>
        <taxon>Chordata</taxon>
        <taxon>Craniata</taxon>
        <taxon>Vertebrata</taxon>
        <taxon>Euteleostomi</taxon>
        <taxon>Actinopterygii</taxon>
        <taxon>Neopterygii</taxon>
        <taxon>Teleostei</taxon>
        <taxon>Anguilliformes</taxon>
        <taxon>Anguillidae</taxon>
        <taxon>Anguilla</taxon>
    </lineage>
</organism>
<reference evidence="1" key="2">
    <citation type="journal article" date="2015" name="Fish Shellfish Immunol.">
        <title>Early steps in the European eel (Anguilla anguilla)-Vibrio vulnificus interaction in the gills: Role of the RtxA13 toxin.</title>
        <authorList>
            <person name="Callol A."/>
            <person name="Pajuelo D."/>
            <person name="Ebbesson L."/>
            <person name="Teles M."/>
            <person name="MacKenzie S."/>
            <person name="Amaro C."/>
        </authorList>
    </citation>
    <scope>NUCLEOTIDE SEQUENCE</scope>
</reference>
<proteinExistence type="predicted"/>
<accession>A0A0E9W6M3</accession>